<feature type="transmembrane region" description="Helical" evidence="1">
    <location>
        <begin position="162"/>
        <end position="181"/>
    </location>
</feature>
<feature type="signal peptide" evidence="2">
    <location>
        <begin position="1"/>
        <end position="18"/>
    </location>
</feature>
<keyword evidence="1" id="KW-0472">Membrane</keyword>
<feature type="transmembrane region" description="Helical" evidence="1">
    <location>
        <begin position="202"/>
        <end position="226"/>
    </location>
</feature>
<dbReference type="Pfam" id="PF16980">
    <property type="entry name" value="CitMHS_2"/>
    <property type="match status" value="1"/>
</dbReference>
<feature type="transmembrane region" description="Helical" evidence="1">
    <location>
        <begin position="246"/>
        <end position="264"/>
    </location>
</feature>
<evidence type="ECO:0000256" key="2">
    <source>
        <dbReference type="SAM" id="SignalP"/>
    </source>
</evidence>
<accession>A0A378UHE2</accession>
<feature type="transmembrane region" description="Helical" evidence="1">
    <location>
        <begin position="401"/>
        <end position="422"/>
    </location>
</feature>
<dbReference type="AlphaFoldDB" id="A0A378UHE2"/>
<dbReference type="EMBL" id="UGQS01000001">
    <property type="protein sequence ID" value="STZ75921.1"/>
    <property type="molecule type" value="Genomic_DNA"/>
</dbReference>
<feature type="transmembrane region" description="Helical" evidence="1">
    <location>
        <begin position="60"/>
        <end position="80"/>
    </location>
</feature>
<feature type="transmembrane region" description="Helical" evidence="1">
    <location>
        <begin position="285"/>
        <end position="303"/>
    </location>
</feature>
<name>A0A378UHE2_BERDE</name>
<dbReference type="InterPro" id="IPR031566">
    <property type="entry name" value="CitMHS_2"/>
</dbReference>
<dbReference type="Proteomes" id="UP000254651">
    <property type="component" value="Unassembled WGS sequence"/>
</dbReference>
<feature type="transmembrane region" description="Helical" evidence="1">
    <location>
        <begin position="125"/>
        <end position="150"/>
    </location>
</feature>
<gene>
    <name evidence="3" type="ORF">NCTC10295_00675</name>
</gene>
<feature type="transmembrane region" description="Helical" evidence="1">
    <location>
        <begin position="443"/>
        <end position="468"/>
    </location>
</feature>
<dbReference type="RefSeq" id="WP_066081189.1">
    <property type="nucleotide sequence ID" value="NZ_CP181246.1"/>
</dbReference>
<feature type="transmembrane region" description="Helical" evidence="1">
    <location>
        <begin position="28"/>
        <end position="48"/>
    </location>
</feature>
<keyword evidence="4" id="KW-1185">Reference proteome</keyword>
<feature type="chain" id="PRO_5016986802" evidence="2">
    <location>
        <begin position="19"/>
        <end position="471"/>
    </location>
</feature>
<reference evidence="3 4" key="1">
    <citation type="submission" date="2018-06" db="EMBL/GenBank/DDBJ databases">
        <authorList>
            <consortium name="Pathogen Informatics"/>
            <person name="Doyle S."/>
        </authorList>
    </citation>
    <scope>NUCLEOTIDE SEQUENCE [LARGE SCALE GENOMIC DNA]</scope>
    <source>
        <strain evidence="3 4">NCTC10295</strain>
    </source>
</reference>
<keyword evidence="2" id="KW-0732">Signal</keyword>
<proteinExistence type="predicted"/>
<evidence type="ECO:0000256" key="1">
    <source>
        <dbReference type="SAM" id="Phobius"/>
    </source>
</evidence>
<sequence length="471" mass="50744">MRHLPLSALLFTPALAHAADFDGATLSLLWGLPFALILLSIALCPLLMPHFWHHHFGKITAFWTILFLIPFTLTFGTTAAVHTVAHALVEEYIPFILLLLALYTISGGILVSGNLQGSAKLNTGMLAVGTALASVMGTTGAAMLMIRPLIKANEGRKHKVHVIVFFIILVANIGGGLTPLGDPPLFLGFLKGVDFMWTVQHMLLPVIISVAILLSVFYCLDSYLFRRENLPQAEAPASGGKLQIDGKFNFLLLAGVVGAVLMSGMWKPAHEGFEILGSRYALQNLVRDGILLVLAAVSLLATPKPVRAGNEFNFDPIAEVGKLFLGIFITIAPVLAILKAGEAGALSGVVAMVHDAEGNPINTMYFWMSGLLSAFLDNAPTYLVFFNMAGGDAAALMTGKLLHTLLAISMGSVFMGALTYIGNAPNFMVKAIAEQRGIKMPSFFGYMVWSFSILVPVFILHTVIFFVLELF</sequence>
<evidence type="ECO:0000313" key="4">
    <source>
        <dbReference type="Proteomes" id="UP000254651"/>
    </source>
</evidence>
<protein>
    <submittedName>
        <fullName evidence="3">Membrane protein</fullName>
    </submittedName>
</protein>
<evidence type="ECO:0000313" key="3">
    <source>
        <dbReference type="EMBL" id="STZ75921.1"/>
    </source>
</evidence>
<feature type="transmembrane region" description="Helical" evidence="1">
    <location>
        <begin position="323"/>
        <end position="353"/>
    </location>
</feature>
<keyword evidence="1" id="KW-1133">Transmembrane helix</keyword>
<organism evidence="3 4">
    <name type="scientific">Bergeriella denitrificans</name>
    <name type="common">Neisseria denitrificans</name>
    <dbReference type="NCBI Taxonomy" id="494"/>
    <lineage>
        <taxon>Bacteria</taxon>
        <taxon>Pseudomonadati</taxon>
        <taxon>Pseudomonadota</taxon>
        <taxon>Betaproteobacteria</taxon>
        <taxon>Neisseriales</taxon>
        <taxon>Neisseriaceae</taxon>
        <taxon>Bergeriella</taxon>
    </lineage>
</organism>
<keyword evidence="1" id="KW-0812">Transmembrane</keyword>
<feature type="transmembrane region" description="Helical" evidence="1">
    <location>
        <begin position="92"/>
        <end position="113"/>
    </location>
</feature>
<feature type="transmembrane region" description="Helical" evidence="1">
    <location>
        <begin position="365"/>
        <end position="389"/>
    </location>
</feature>